<evidence type="ECO:0000256" key="1">
    <source>
        <dbReference type="ARBA" id="ARBA00022737"/>
    </source>
</evidence>
<dbReference type="Proteomes" id="UP000515129">
    <property type="component" value="Chromosome 39"/>
</dbReference>
<keyword evidence="1" id="KW-0677">Repeat</keyword>
<dbReference type="PANTHER" id="PTHR13976">
    <property type="entry name" value="HETEROGENEOUS NUCLEAR RIBONUCLEOPROTEIN-RELATED"/>
    <property type="match status" value="1"/>
</dbReference>
<keyword evidence="4" id="KW-1185">Reference proteome</keyword>
<dbReference type="RefSeq" id="XP_026081467.1">
    <property type="nucleotide sequence ID" value="XM_026225682.1"/>
</dbReference>
<reference evidence="5" key="1">
    <citation type="submission" date="2025-08" db="UniProtKB">
        <authorList>
            <consortium name="RefSeq"/>
        </authorList>
    </citation>
    <scope>IDENTIFICATION</scope>
    <source>
        <strain evidence="5">Wakin</strain>
        <tissue evidence="5">Muscle</tissue>
    </source>
</reference>
<dbReference type="AlphaFoldDB" id="A0A6P6LCV9"/>
<protein>
    <submittedName>
        <fullName evidence="5">Heterogeneous nuclear ribonucleoprotein H2-like</fullName>
    </submittedName>
</protein>
<dbReference type="InterPro" id="IPR050666">
    <property type="entry name" value="ESRP"/>
</dbReference>
<dbReference type="Gene3D" id="3.30.70.330">
    <property type="match status" value="1"/>
</dbReference>
<evidence type="ECO:0000313" key="5">
    <source>
        <dbReference type="RefSeq" id="XP_026081467.1"/>
    </source>
</evidence>
<proteinExistence type="predicted"/>
<dbReference type="OrthoDB" id="431068at2759"/>
<dbReference type="InterPro" id="IPR035979">
    <property type="entry name" value="RBD_domain_sf"/>
</dbReference>
<dbReference type="SUPFAM" id="SSF54928">
    <property type="entry name" value="RNA-binding domain, RBD"/>
    <property type="match status" value="1"/>
</dbReference>
<dbReference type="InterPro" id="IPR012677">
    <property type="entry name" value="Nucleotide-bd_a/b_plait_sf"/>
</dbReference>
<feature type="compositionally biased region" description="Polar residues" evidence="3">
    <location>
        <begin position="142"/>
        <end position="151"/>
    </location>
</feature>
<dbReference type="GO" id="GO:0003723">
    <property type="term" value="F:RNA binding"/>
    <property type="evidence" value="ECO:0007669"/>
    <property type="project" value="UniProtKB-KW"/>
</dbReference>
<name>A0A6P6LCV9_CARAU</name>
<sequence>MAIQRPFPYDRPGRDRRYNSMGRGVSFEKMRPSCQHTCARWSLWRRWQHCVHMRGLPYRATETDRYNFFSPLNPVHVHLEIGPDGRVTDEMDVEFATYEDAVAAMLKDKANMRKCYMELFLNSTTGGGSGGYGSQKMGSMGNQSSHGHSSPQMGSGYSGGDGNQSGMGGYSDYIDCQLYRSSARQFPAKSYHPWTPRCCYSSCLI</sequence>
<keyword evidence="2" id="KW-0694">RNA-binding</keyword>
<organism evidence="4 5">
    <name type="scientific">Carassius auratus</name>
    <name type="common">Goldfish</name>
    <dbReference type="NCBI Taxonomy" id="7957"/>
    <lineage>
        <taxon>Eukaryota</taxon>
        <taxon>Metazoa</taxon>
        <taxon>Chordata</taxon>
        <taxon>Craniata</taxon>
        <taxon>Vertebrata</taxon>
        <taxon>Euteleostomi</taxon>
        <taxon>Actinopterygii</taxon>
        <taxon>Neopterygii</taxon>
        <taxon>Teleostei</taxon>
        <taxon>Ostariophysi</taxon>
        <taxon>Cypriniformes</taxon>
        <taxon>Cyprinidae</taxon>
        <taxon>Cyprininae</taxon>
        <taxon>Carassius</taxon>
    </lineage>
</organism>
<dbReference type="GeneID" id="113058010"/>
<evidence type="ECO:0000313" key="4">
    <source>
        <dbReference type="Proteomes" id="UP000515129"/>
    </source>
</evidence>
<evidence type="ECO:0000256" key="3">
    <source>
        <dbReference type="SAM" id="MobiDB-lite"/>
    </source>
</evidence>
<feature type="region of interest" description="Disordered" evidence="3">
    <location>
        <begin position="131"/>
        <end position="161"/>
    </location>
</feature>
<accession>A0A6P6LCV9</accession>
<dbReference type="KEGG" id="caua:113058010"/>
<evidence type="ECO:0000256" key="2">
    <source>
        <dbReference type="ARBA" id="ARBA00022884"/>
    </source>
</evidence>
<gene>
    <name evidence="5" type="primary">LOC113058010</name>
</gene>